<evidence type="ECO:0000256" key="9">
    <source>
        <dbReference type="SAM" id="Phobius"/>
    </source>
</evidence>
<dbReference type="AlphaFoldDB" id="A0AAU9W1X7"/>
<sequence length="519" mass="57241">MIRERKMMKHIAVIFLFIDNVFLANAVTVDHKCSTGGRLTVLWWGQEPYIYKSGDKQEDNFKSKVDAPASISGMFPLILDKALERCCKSSTTLNYTQVPEGPAGLDQLLAAEDFDLILPVGAEVGAGTVRQFSFTGLLESPGVAVLIKGNVSGAQLLLSVLQGWPILVFILISASLAGVVIWLFERKENTEQFPESFSHGVFEGFWWAFITMTTVGYGDLAPKTIPGKLLGLIWMLAGLIIITMFISIITAALTNVSLLGRTNLRGVTISVVNHSEEHKLGIREIANVEALSNSDQVFQYVLDRRVEGALVDVHGLKHHINALNQHNIQVGNILTSHVSYGAILAHNSTDFLKCFNEYVQTEEQWLYYILAENTGTTQEKISVAEDYFGSGGIFSITVYGGLALFVVLMAAGIGWEAYKKNKMKNSGKSGASSITAPTAIVLEDLGTHPTPRLSFGHAPSEQLVSKHSMEIMKMDEELNNFRRDWQEKRTKMLERHQRERAVSGMNGDTNSSLTPLKGN</sequence>
<dbReference type="PRINTS" id="PR00169">
    <property type="entry name" value="KCHANNEL"/>
</dbReference>
<name>A0AAU9W1X7_9CNID</name>
<keyword evidence="13" id="KW-1185">Reference proteome</keyword>
<dbReference type="InterPro" id="IPR028325">
    <property type="entry name" value="VG_K_chnl"/>
</dbReference>
<evidence type="ECO:0000256" key="1">
    <source>
        <dbReference type="ARBA" id="ARBA00004141"/>
    </source>
</evidence>
<feature type="transmembrane region" description="Helical" evidence="9">
    <location>
        <begin position="396"/>
        <end position="418"/>
    </location>
</feature>
<dbReference type="SUPFAM" id="SSF81324">
    <property type="entry name" value="Voltage-gated potassium channels"/>
    <property type="match status" value="1"/>
</dbReference>
<evidence type="ECO:0000256" key="3">
    <source>
        <dbReference type="ARBA" id="ARBA00022692"/>
    </source>
</evidence>
<keyword evidence="5" id="KW-0406">Ion transport</keyword>
<feature type="signal peptide" evidence="10">
    <location>
        <begin position="1"/>
        <end position="26"/>
    </location>
</feature>
<feature type="domain" description="Potassium channel" evidence="11">
    <location>
        <begin position="175"/>
        <end position="254"/>
    </location>
</feature>
<evidence type="ECO:0000256" key="7">
    <source>
        <dbReference type="ARBA" id="ARBA00023303"/>
    </source>
</evidence>
<dbReference type="Proteomes" id="UP001159428">
    <property type="component" value="Unassembled WGS sequence"/>
</dbReference>
<feature type="transmembrane region" description="Helical" evidence="9">
    <location>
        <begin position="164"/>
        <end position="184"/>
    </location>
</feature>
<reference evidence="12 13" key="1">
    <citation type="submission" date="2022-05" db="EMBL/GenBank/DDBJ databases">
        <authorList>
            <consortium name="Genoscope - CEA"/>
            <person name="William W."/>
        </authorList>
    </citation>
    <scope>NUCLEOTIDE SEQUENCE [LARGE SCALE GENOMIC DNA]</scope>
</reference>
<evidence type="ECO:0000256" key="4">
    <source>
        <dbReference type="ARBA" id="ARBA00022989"/>
    </source>
</evidence>
<organism evidence="12 13">
    <name type="scientific">Pocillopora meandrina</name>
    <dbReference type="NCBI Taxonomy" id="46732"/>
    <lineage>
        <taxon>Eukaryota</taxon>
        <taxon>Metazoa</taxon>
        <taxon>Cnidaria</taxon>
        <taxon>Anthozoa</taxon>
        <taxon>Hexacorallia</taxon>
        <taxon>Scleractinia</taxon>
        <taxon>Astrocoeniina</taxon>
        <taxon>Pocilloporidae</taxon>
        <taxon>Pocillopora</taxon>
    </lineage>
</organism>
<protein>
    <recommendedName>
        <fullName evidence="11">Potassium channel domain-containing protein</fullName>
    </recommendedName>
</protein>
<feature type="chain" id="PRO_5043482579" description="Potassium channel domain-containing protein" evidence="10">
    <location>
        <begin position="27"/>
        <end position="519"/>
    </location>
</feature>
<dbReference type="SUPFAM" id="SSF53850">
    <property type="entry name" value="Periplasmic binding protein-like II"/>
    <property type="match status" value="1"/>
</dbReference>
<dbReference type="EMBL" id="CALNXJ010000005">
    <property type="protein sequence ID" value="CAH3040227.1"/>
    <property type="molecule type" value="Genomic_DNA"/>
</dbReference>
<keyword evidence="2" id="KW-0813">Transport</keyword>
<proteinExistence type="predicted"/>
<dbReference type="InterPro" id="IPR013099">
    <property type="entry name" value="K_chnl_dom"/>
</dbReference>
<keyword evidence="4 9" id="KW-1133">Transmembrane helix</keyword>
<accession>A0AAU9W1X7</accession>
<dbReference type="GO" id="GO:0008076">
    <property type="term" value="C:voltage-gated potassium channel complex"/>
    <property type="evidence" value="ECO:0007669"/>
    <property type="project" value="InterPro"/>
</dbReference>
<feature type="compositionally biased region" description="Polar residues" evidence="8">
    <location>
        <begin position="506"/>
        <end position="519"/>
    </location>
</feature>
<comment type="caution">
    <text evidence="12">The sequence shown here is derived from an EMBL/GenBank/DDBJ whole genome shotgun (WGS) entry which is preliminary data.</text>
</comment>
<evidence type="ECO:0000256" key="5">
    <source>
        <dbReference type="ARBA" id="ARBA00023065"/>
    </source>
</evidence>
<gene>
    <name evidence="12" type="ORF">PMEA_00025856</name>
</gene>
<evidence type="ECO:0000256" key="10">
    <source>
        <dbReference type="SAM" id="SignalP"/>
    </source>
</evidence>
<evidence type="ECO:0000313" key="13">
    <source>
        <dbReference type="Proteomes" id="UP001159428"/>
    </source>
</evidence>
<dbReference type="Gene3D" id="1.10.287.70">
    <property type="match status" value="1"/>
</dbReference>
<evidence type="ECO:0000256" key="2">
    <source>
        <dbReference type="ARBA" id="ARBA00022448"/>
    </source>
</evidence>
<dbReference type="GO" id="GO:0005251">
    <property type="term" value="F:delayed rectifier potassium channel activity"/>
    <property type="evidence" value="ECO:0007669"/>
    <property type="project" value="TreeGrafter"/>
</dbReference>
<keyword evidence="10" id="KW-0732">Signal</keyword>
<evidence type="ECO:0000256" key="6">
    <source>
        <dbReference type="ARBA" id="ARBA00023136"/>
    </source>
</evidence>
<comment type="subcellular location">
    <subcellularLocation>
        <location evidence="1">Membrane</location>
        <topology evidence="1">Multi-pass membrane protein</topology>
    </subcellularLocation>
</comment>
<dbReference type="GO" id="GO:0001508">
    <property type="term" value="P:action potential"/>
    <property type="evidence" value="ECO:0007669"/>
    <property type="project" value="TreeGrafter"/>
</dbReference>
<evidence type="ECO:0000313" key="12">
    <source>
        <dbReference type="EMBL" id="CAH3040227.1"/>
    </source>
</evidence>
<feature type="transmembrane region" description="Helical" evidence="9">
    <location>
        <begin position="229"/>
        <end position="253"/>
    </location>
</feature>
<dbReference type="PANTHER" id="PTHR11537">
    <property type="entry name" value="VOLTAGE-GATED POTASSIUM CHANNEL"/>
    <property type="match status" value="1"/>
</dbReference>
<dbReference type="GO" id="GO:0015276">
    <property type="term" value="F:ligand-gated monoatomic ion channel activity"/>
    <property type="evidence" value="ECO:0007669"/>
    <property type="project" value="InterPro"/>
</dbReference>
<feature type="region of interest" description="Disordered" evidence="8">
    <location>
        <begin position="495"/>
        <end position="519"/>
    </location>
</feature>
<keyword evidence="3 9" id="KW-0812">Transmembrane</keyword>
<keyword evidence="6 9" id="KW-0472">Membrane</keyword>
<keyword evidence="7" id="KW-0407">Ion channel</keyword>
<evidence type="ECO:0000259" key="11">
    <source>
        <dbReference type="Pfam" id="PF07885"/>
    </source>
</evidence>
<dbReference type="PANTHER" id="PTHR11537:SF252">
    <property type="entry name" value="POTASSIUM VOLTAGE-GATED CHANNEL PROTEIN SHAW"/>
    <property type="match status" value="1"/>
</dbReference>
<dbReference type="Pfam" id="PF07885">
    <property type="entry name" value="Ion_trans_2"/>
    <property type="match status" value="1"/>
</dbReference>
<evidence type="ECO:0000256" key="8">
    <source>
        <dbReference type="SAM" id="MobiDB-lite"/>
    </source>
</evidence>